<dbReference type="FunFam" id="1.20.1050.10:FF:000101">
    <property type="entry name" value="Glutathione S-transferase Mu 4"/>
    <property type="match status" value="1"/>
</dbReference>
<dbReference type="SUPFAM" id="SSF47616">
    <property type="entry name" value="GST C-terminal domain-like"/>
    <property type="match status" value="1"/>
</dbReference>
<dbReference type="PANTHER" id="PTHR11571:SF222">
    <property type="entry name" value="GLUTATHIONE TRANSFERASE"/>
    <property type="match status" value="1"/>
</dbReference>
<name>A0A1Y1YCJ3_9FUNG</name>
<proteinExistence type="inferred from homology"/>
<dbReference type="InterPro" id="IPR004045">
    <property type="entry name" value="Glutathione_S-Trfase_N"/>
</dbReference>
<comment type="subunit">
    <text evidence="3">Homodimer.</text>
</comment>
<dbReference type="EC" id="2.5.1.18" evidence="4"/>
<dbReference type="GO" id="GO:0006749">
    <property type="term" value="P:glutathione metabolic process"/>
    <property type="evidence" value="ECO:0007669"/>
    <property type="project" value="TreeGrafter"/>
</dbReference>
<feature type="domain" description="GST N-terminal" evidence="7">
    <location>
        <begin position="6"/>
        <end position="86"/>
    </location>
</feature>
<dbReference type="SUPFAM" id="SSF52833">
    <property type="entry name" value="Thioredoxin-like"/>
    <property type="match status" value="1"/>
</dbReference>
<dbReference type="AlphaFoldDB" id="A0A1Y1YCJ3"/>
<dbReference type="GO" id="GO:0004364">
    <property type="term" value="F:glutathione transferase activity"/>
    <property type="evidence" value="ECO:0007669"/>
    <property type="project" value="UniProtKB-EC"/>
</dbReference>
<dbReference type="InterPro" id="IPR036282">
    <property type="entry name" value="Glutathione-S-Trfase_C_sf"/>
</dbReference>
<organism evidence="9 10">
    <name type="scientific">Basidiobolus meristosporus CBS 931.73</name>
    <dbReference type="NCBI Taxonomy" id="1314790"/>
    <lineage>
        <taxon>Eukaryota</taxon>
        <taxon>Fungi</taxon>
        <taxon>Fungi incertae sedis</taxon>
        <taxon>Zoopagomycota</taxon>
        <taxon>Entomophthoromycotina</taxon>
        <taxon>Basidiobolomycetes</taxon>
        <taxon>Basidiobolales</taxon>
        <taxon>Basidiobolaceae</taxon>
        <taxon>Basidiobolus</taxon>
    </lineage>
</organism>
<evidence type="ECO:0000256" key="1">
    <source>
        <dbReference type="ARBA" id="ARBA00003701"/>
    </source>
</evidence>
<feature type="domain" description="GST C-terminal" evidence="8">
    <location>
        <begin position="88"/>
        <end position="210"/>
    </location>
</feature>
<evidence type="ECO:0000256" key="2">
    <source>
        <dbReference type="ARBA" id="ARBA00005861"/>
    </source>
</evidence>
<evidence type="ECO:0000256" key="6">
    <source>
        <dbReference type="ARBA" id="ARBA00047960"/>
    </source>
</evidence>
<dbReference type="Pfam" id="PF02798">
    <property type="entry name" value="GST_N"/>
    <property type="match status" value="1"/>
</dbReference>
<evidence type="ECO:0000259" key="8">
    <source>
        <dbReference type="PROSITE" id="PS50405"/>
    </source>
</evidence>
<comment type="catalytic activity">
    <reaction evidence="6">
        <text>RX + glutathione = an S-substituted glutathione + a halide anion + H(+)</text>
        <dbReference type="Rhea" id="RHEA:16437"/>
        <dbReference type="ChEBI" id="CHEBI:15378"/>
        <dbReference type="ChEBI" id="CHEBI:16042"/>
        <dbReference type="ChEBI" id="CHEBI:17792"/>
        <dbReference type="ChEBI" id="CHEBI:57925"/>
        <dbReference type="ChEBI" id="CHEBI:90779"/>
        <dbReference type="EC" id="2.5.1.18"/>
    </reaction>
</comment>
<dbReference type="Gene3D" id="1.20.1050.130">
    <property type="match status" value="1"/>
</dbReference>
<reference evidence="9 10" key="1">
    <citation type="submission" date="2016-07" db="EMBL/GenBank/DDBJ databases">
        <title>Pervasive Adenine N6-methylation of Active Genes in Fungi.</title>
        <authorList>
            <consortium name="DOE Joint Genome Institute"/>
            <person name="Mondo S.J."/>
            <person name="Dannebaum R.O."/>
            <person name="Kuo R.C."/>
            <person name="Labutti K."/>
            <person name="Haridas S."/>
            <person name="Kuo A."/>
            <person name="Salamov A."/>
            <person name="Ahrendt S.R."/>
            <person name="Lipzen A."/>
            <person name="Sullivan W."/>
            <person name="Andreopoulos W.B."/>
            <person name="Clum A."/>
            <person name="Lindquist E."/>
            <person name="Daum C."/>
            <person name="Ramamoorthy G.K."/>
            <person name="Gryganskyi A."/>
            <person name="Culley D."/>
            <person name="Magnuson J.K."/>
            <person name="James T.Y."/>
            <person name="O'Malley M.A."/>
            <person name="Stajich J.E."/>
            <person name="Spatafora J.W."/>
            <person name="Visel A."/>
            <person name="Grigoriev I.V."/>
        </authorList>
    </citation>
    <scope>NUCLEOTIDE SEQUENCE [LARGE SCALE GENOMIC DNA]</scope>
    <source>
        <strain evidence="9 10">CBS 931.73</strain>
    </source>
</reference>
<keyword evidence="10" id="KW-1185">Reference proteome</keyword>
<dbReference type="PROSITE" id="PS50405">
    <property type="entry name" value="GST_CTER"/>
    <property type="match status" value="1"/>
</dbReference>
<keyword evidence="5 9" id="KW-0808">Transferase</keyword>
<accession>A0A1Y1YCJ3</accession>
<dbReference type="SFLD" id="SFLDG01205">
    <property type="entry name" value="AMPS.1"/>
    <property type="match status" value="1"/>
</dbReference>
<evidence type="ECO:0000256" key="3">
    <source>
        <dbReference type="ARBA" id="ARBA00011738"/>
    </source>
</evidence>
<dbReference type="PANTHER" id="PTHR11571">
    <property type="entry name" value="GLUTATHIONE S-TRANSFERASE"/>
    <property type="match status" value="1"/>
</dbReference>
<evidence type="ECO:0000313" key="10">
    <source>
        <dbReference type="Proteomes" id="UP000193498"/>
    </source>
</evidence>
<evidence type="ECO:0000259" key="7">
    <source>
        <dbReference type="PROSITE" id="PS50404"/>
    </source>
</evidence>
<dbReference type="CDD" id="cd03039">
    <property type="entry name" value="GST_N_Sigma_like"/>
    <property type="match status" value="1"/>
</dbReference>
<dbReference type="PROSITE" id="PS50404">
    <property type="entry name" value="GST_NTER"/>
    <property type="match status" value="1"/>
</dbReference>
<dbReference type="Pfam" id="PF14497">
    <property type="entry name" value="GST_C_3"/>
    <property type="match status" value="1"/>
</dbReference>
<dbReference type="EMBL" id="MCFE01000171">
    <property type="protein sequence ID" value="ORX95653.1"/>
    <property type="molecule type" value="Genomic_DNA"/>
</dbReference>
<dbReference type="Proteomes" id="UP000193498">
    <property type="component" value="Unassembled WGS sequence"/>
</dbReference>
<dbReference type="InParanoid" id="A0A1Y1YCJ3"/>
<dbReference type="OrthoDB" id="414243at2759"/>
<dbReference type="GO" id="GO:0042178">
    <property type="term" value="P:xenobiotic catabolic process"/>
    <property type="evidence" value="ECO:0007669"/>
    <property type="project" value="UniProtKB-ARBA"/>
</dbReference>
<dbReference type="SFLD" id="SFLDS00019">
    <property type="entry name" value="Glutathione_Transferase_(cytos"/>
    <property type="match status" value="1"/>
</dbReference>
<protein>
    <recommendedName>
        <fullName evidence="4">glutathione transferase</fullName>
        <ecNumber evidence="4">2.5.1.18</ecNumber>
    </recommendedName>
</protein>
<evidence type="ECO:0000256" key="4">
    <source>
        <dbReference type="ARBA" id="ARBA00012452"/>
    </source>
</evidence>
<comment type="caution">
    <text evidence="9">The sequence shown here is derived from an EMBL/GenBank/DDBJ whole genome shotgun (WGS) entry which is preliminary data.</text>
</comment>
<dbReference type="SFLD" id="SFLDG00363">
    <property type="entry name" value="AMPS_(cytGST):_Alpha-__Mu-__Pi"/>
    <property type="match status" value="1"/>
</dbReference>
<comment type="similarity">
    <text evidence="2">Belongs to the GST superfamily. Mu family.</text>
</comment>
<dbReference type="InterPro" id="IPR010987">
    <property type="entry name" value="Glutathione-S-Trfase_C-like"/>
</dbReference>
<comment type="function">
    <text evidence="1">Conjugation of reduced glutathione to a wide number of exogenous and endogenous hydrophobic electrophiles.</text>
</comment>
<dbReference type="InterPro" id="IPR050213">
    <property type="entry name" value="GST_superfamily"/>
</dbReference>
<evidence type="ECO:0000256" key="5">
    <source>
        <dbReference type="ARBA" id="ARBA00022679"/>
    </source>
</evidence>
<dbReference type="STRING" id="1314790.A0A1Y1YCJ3"/>
<dbReference type="InterPro" id="IPR004046">
    <property type="entry name" value="GST_C"/>
</dbReference>
<dbReference type="InterPro" id="IPR036249">
    <property type="entry name" value="Thioredoxin-like_sf"/>
</dbReference>
<dbReference type="InterPro" id="IPR040079">
    <property type="entry name" value="Glutathione_S-Trfase"/>
</dbReference>
<gene>
    <name evidence="9" type="ORF">K493DRAFT_337284</name>
</gene>
<evidence type="ECO:0000313" key="9">
    <source>
        <dbReference type="EMBL" id="ORX95653.1"/>
    </source>
</evidence>
<sequence>MTNTSAEYRILYFPIRGLAEEFRLFLEEKEVTYTDETFEDPLKVWWTLKPTLQPLEQLPIVWHGDLKIRQSKAILRYMARKHGGEGKNEREILQADIVAESTNEWRQKFSFLCYNPDFESLKDQYIKETIPHYMKVLEYFLVENGNTGYFAGSDFTYADVCAFDMVDNNLLLDPNALSEELYPNLHQFYHAFKLRPRIAAYLKSERRRKFTNGAIGYFDAYTL</sequence>